<gene>
    <name evidence="1" type="ORF">A3860_08675</name>
</gene>
<dbReference type="Proteomes" id="UP000192796">
    <property type="component" value="Unassembled WGS sequence"/>
</dbReference>
<evidence type="ECO:0000313" key="1">
    <source>
        <dbReference type="EMBL" id="OQP57696.1"/>
    </source>
</evidence>
<name>A0A1V9FHL0_9BACT</name>
<comment type="caution">
    <text evidence="1">The sequence shown here is derived from an EMBL/GenBank/DDBJ whole genome shotgun (WGS) entry which is preliminary data.</text>
</comment>
<proteinExistence type="predicted"/>
<reference evidence="1 2" key="1">
    <citation type="submission" date="2016-03" db="EMBL/GenBank/DDBJ databases">
        <title>Niastella vici sp. nov., isolated from farmland soil.</title>
        <authorList>
            <person name="Chen L."/>
            <person name="Wang D."/>
            <person name="Yang S."/>
            <person name="Wang G."/>
        </authorList>
    </citation>
    <scope>NUCLEOTIDE SEQUENCE [LARGE SCALE GENOMIC DNA]</scope>
    <source>
        <strain evidence="1 2">DJ57</strain>
    </source>
</reference>
<keyword evidence="2" id="KW-1185">Reference proteome</keyword>
<organism evidence="1 2">
    <name type="scientific">Niastella vici</name>
    <dbReference type="NCBI Taxonomy" id="1703345"/>
    <lineage>
        <taxon>Bacteria</taxon>
        <taxon>Pseudomonadati</taxon>
        <taxon>Bacteroidota</taxon>
        <taxon>Chitinophagia</taxon>
        <taxon>Chitinophagales</taxon>
        <taxon>Chitinophagaceae</taxon>
        <taxon>Niastella</taxon>
    </lineage>
</organism>
<protein>
    <submittedName>
        <fullName evidence="1">Uncharacterized protein</fullName>
    </submittedName>
</protein>
<dbReference type="STRING" id="1703345.A3860_08675"/>
<dbReference type="RefSeq" id="WP_081155596.1">
    <property type="nucleotide sequence ID" value="NZ_LVYD01000113.1"/>
</dbReference>
<evidence type="ECO:0000313" key="2">
    <source>
        <dbReference type="Proteomes" id="UP000192796"/>
    </source>
</evidence>
<dbReference type="EMBL" id="LVYD01000113">
    <property type="protein sequence ID" value="OQP57696.1"/>
    <property type="molecule type" value="Genomic_DNA"/>
</dbReference>
<dbReference type="AlphaFoldDB" id="A0A1V9FHL0"/>
<dbReference type="OrthoDB" id="672769at2"/>
<accession>A0A1V9FHL0</accession>
<sequence length="101" mass="11128">MKKYLLSVSAIALAVGFTAFTVKKDVTLYRYDGLQSENERKIATNYTRMDSDIICLGSGNECAVVMSFDNGDHPDFTNVTFQPGTGFPKSGGAFLFNLRKN</sequence>